<reference evidence="1 2" key="1">
    <citation type="journal article" date="2013" name="Genome Announc.">
        <title>Draft Genome Sequence of a Benzothiophene-Desulfurizing Bacterium, Gordona terrae Strain C-6.</title>
        <authorList>
            <person name="Wang W."/>
            <person name="Ma T."/>
            <person name="Ren Y."/>
            <person name="Li G."/>
        </authorList>
    </citation>
    <scope>NUCLEOTIDE SEQUENCE [LARGE SCALE GENOMIC DNA]</scope>
    <source>
        <strain evidence="1 2">C-6</strain>
    </source>
</reference>
<evidence type="ECO:0000313" key="2">
    <source>
        <dbReference type="Proteomes" id="UP000013569"/>
    </source>
</evidence>
<name>R7Y7H5_9ACTN</name>
<gene>
    <name evidence="1" type="ORF">GTC6_15299</name>
</gene>
<evidence type="ECO:0000313" key="1">
    <source>
        <dbReference type="EMBL" id="EON31988.1"/>
    </source>
</evidence>
<dbReference type="Proteomes" id="UP000013569">
    <property type="component" value="Unassembled WGS sequence"/>
</dbReference>
<dbReference type="EMBL" id="AQPW01000018">
    <property type="protein sequence ID" value="EON31988.1"/>
    <property type="molecule type" value="Genomic_DNA"/>
</dbReference>
<comment type="caution">
    <text evidence="1">The sequence shown here is derived from an EMBL/GenBank/DDBJ whole genome shotgun (WGS) entry which is preliminary data.</text>
</comment>
<dbReference type="AlphaFoldDB" id="R7Y7H5"/>
<proteinExistence type="predicted"/>
<protein>
    <submittedName>
        <fullName evidence="1">Uncharacterized protein</fullName>
    </submittedName>
</protein>
<sequence length="156" mass="17075">MMSKRVRPPLTEAVEHRAGIGDVSRRIDSRAKRGLSLQPWGLDQARAAIGSSLHADDEDFAPELNVRNLVSSTAVFPAMAATDALAVACHTAQERRDTRNLHAVATLSLCRAALESASRTIWLLSPTDREERRTRCLAITKHELLQQGTAARIGDI</sequence>
<organism evidence="1 2">
    <name type="scientific">Gordonia terrae C-6</name>
    <dbReference type="NCBI Taxonomy" id="1316928"/>
    <lineage>
        <taxon>Bacteria</taxon>
        <taxon>Bacillati</taxon>
        <taxon>Actinomycetota</taxon>
        <taxon>Actinomycetes</taxon>
        <taxon>Mycobacteriales</taxon>
        <taxon>Gordoniaceae</taxon>
        <taxon>Gordonia</taxon>
    </lineage>
</organism>
<accession>R7Y7H5</accession>